<gene>
    <name evidence="5" type="primary">LOC105261887</name>
</gene>
<evidence type="ECO:0000313" key="5">
    <source>
        <dbReference type="RefSeq" id="XP_058985429.1"/>
    </source>
</evidence>
<dbReference type="GeneID" id="105261887"/>
<keyword evidence="3" id="KW-0472">Membrane</keyword>
<name>A0ABM3VI02_MUSDO</name>
<keyword evidence="3" id="KW-0812">Transmembrane</keyword>
<evidence type="ECO:0000256" key="3">
    <source>
        <dbReference type="SAM" id="Phobius"/>
    </source>
</evidence>
<protein>
    <submittedName>
        <fullName evidence="5">Uncharacterized protein LOC105261887</fullName>
    </submittedName>
</protein>
<keyword evidence="4" id="KW-1185">Reference proteome</keyword>
<evidence type="ECO:0000313" key="4">
    <source>
        <dbReference type="Proteomes" id="UP001652621"/>
    </source>
</evidence>
<dbReference type="Proteomes" id="UP001652621">
    <property type="component" value="Unplaced"/>
</dbReference>
<keyword evidence="1" id="KW-0732">Signal</keyword>
<dbReference type="InterPro" id="IPR036846">
    <property type="entry name" value="GM2-AP_sf"/>
</dbReference>
<dbReference type="Pfam" id="PF06477">
    <property type="entry name" value="DUF1091"/>
    <property type="match status" value="1"/>
</dbReference>
<dbReference type="Gene3D" id="2.70.220.10">
    <property type="entry name" value="Ganglioside GM2 activator"/>
    <property type="match status" value="1"/>
</dbReference>
<evidence type="ECO:0000256" key="2">
    <source>
        <dbReference type="SAM" id="MobiDB-lite"/>
    </source>
</evidence>
<organism evidence="4 5">
    <name type="scientific">Musca domestica</name>
    <name type="common">House fly</name>
    <dbReference type="NCBI Taxonomy" id="7370"/>
    <lineage>
        <taxon>Eukaryota</taxon>
        <taxon>Metazoa</taxon>
        <taxon>Ecdysozoa</taxon>
        <taxon>Arthropoda</taxon>
        <taxon>Hexapoda</taxon>
        <taxon>Insecta</taxon>
        <taxon>Pterygota</taxon>
        <taxon>Neoptera</taxon>
        <taxon>Endopterygota</taxon>
        <taxon>Diptera</taxon>
        <taxon>Brachycera</taxon>
        <taxon>Muscomorpha</taxon>
        <taxon>Muscoidea</taxon>
        <taxon>Muscidae</taxon>
        <taxon>Musca</taxon>
    </lineage>
</organism>
<feature type="transmembrane region" description="Helical" evidence="3">
    <location>
        <begin position="6"/>
        <end position="30"/>
    </location>
</feature>
<dbReference type="RefSeq" id="XP_058985429.1">
    <property type="nucleotide sequence ID" value="XM_059129446.1"/>
</dbReference>
<sequence length="245" mass="28152">MLRRLSVMFIVNICTLCSLILATQISVVALKRTLDYKTIKFLTAETKVNKSYALAYRLDIRKDKHIADIFVQVTRKLPNNLGLLVTLKLKTNAMVQHPDRSPIMFQVEFKVCDFLTKKNARFSGFLLPFLRKSIVNSQFPKGCPIEAANYTWIGLNLKDLKIPTFLPNSQYDVTVLTYIPRDSARELVLNLHLLTEIKKVMHVVSPKESQHKKNAPSRVVTNPENKHKNKAAEILLKKIQLIIRR</sequence>
<feature type="region of interest" description="Disordered" evidence="2">
    <location>
        <begin position="205"/>
        <end position="224"/>
    </location>
</feature>
<proteinExistence type="predicted"/>
<accession>A0ABM3VI02</accession>
<keyword evidence="3" id="KW-1133">Transmembrane helix</keyword>
<dbReference type="InterPro" id="IPR010512">
    <property type="entry name" value="DUF1091"/>
</dbReference>
<evidence type="ECO:0000256" key="1">
    <source>
        <dbReference type="ARBA" id="ARBA00022729"/>
    </source>
</evidence>
<reference evidence="5" key="1">
    <citation type="submission" date="2025-08" db="UniProtKB">
        <authorList>
            <consortium name="RefSeq"/>
        </authorList>
    </citation>
    <scope>IDENTIFICATION</scope>
    <source>
        <strain evidence="5">Aabys</strain>
        <tissue evidence="5">Whole body</tissue>
    </source>
</reference>